<feature type="non-terminal residue" evidence="3">
    <location>
        <position position="221"/>
    </location>
</feature>
<organism evidence="3 4">
    <name type="scientific">Leptotrombidium deliense</name>
    <dbReference type="NCBI Taxonomy" id="299467"/>
    <lineage>
        <taxon>Eukaryota</taxon>
        <taxon>Metazoa</taxon>
        <taxon>Ecdysozoa</taxon>
        <taxon>Arthropoda</taxon>
        <taxon>Chelicerata</taxon>
        <taxon>Arachnida</taxon>
        <taxon>Acari</taxon>
        <taxon>Acariformes</taxon>
        <taxon>Trombidiformes</taxon>
        <taxon>Prostigmata</taxon>
        <taxon>Anystina</taxon>
        <taxon>Parasitengona</taxon>
        <taxon>Trombiculoidea</taxon>
        <taxon>Trombiculidae</taxon>
        <taxon>Leptotrombidium</taxon>
    </lineage>
</organism>
<keyword evidence="4" id="KW-1185">Reference proteome</keyword>
<sequence>MSRKAFFHFMRFNEITFLSSHSVDLILNFTSNKAGTEWNGAFFFIHATDPQFGCYANLKRDVHNFEHELNNSVRLINIVNEMRPKPRFLVLTGDFSDEWPGSDKVVRKRQMDAFNRTFSKLGTQTIFSFQIDKEIELILVCGNHDVGMIPKPSVIDEYRRRYGDDYYVYTTGGVMFVVINTSYLYLEINDLLASKQYFWLRRVLSEKDARIKHVVVFQHVP</sequence>
<keyword evidence="1" id="KW-1133">Transmembrane helix</keyword>
<comment type="caution">
    <text evidence="3">The sequence shown here is derived from an EMBL/GenBank/DDBJ whole genome shotgun (WGS) entry which is preliminary data.</text>
</comment>
<feature type="transmembrane region" description="Helical" evidence="1">
    <location>
        <begin position="166"/>
        <end position="186"/>
    </location>
</feature>
<keyword evidence="1" id="KW-0812">Transmembrane</keyword>
<dbReference type="VEuPathDB" id="VectorBase:LDEU007961"/>
<dbReference type="AlphaFoldDB" id="A0A443S952"/>
<evidence type="ECO:0000313" key="3">
    <source>
        <dbReference type="EMBL" id="RWS24079.1"/>
    </source>
</evidence>
<dbReference type="PANTHER" id="PTHR43143">
    <property type="entry name" value="METALLOPHOSPHOESTERASE, CALCINEURIN SUPERFAMILY"/>
    <property type="match status" value="1"/>
</dbReference>
<evidence type="ECO:0000256" key="1">
    <source>
        <dbReference type="SAM" id="Phobius"/>
    </source>
</evidence>
<dbReference type="SUPFAM" id="SSF56300">
    <property type="entry name" value="Metallo-dependent phosphatases"/>
    <property type="match status" value="1"/>
</dbReference>
<dbReference type="Gene3D" id="3.60.21.10">
    <property type="match status" value="1"/>
</dbReference>
<dbReference type="EMBL" id="NCKV01005418">
    <property type="protein sequence ID" value="RWS24079.1"/>
    <property type="molecule type" value="Genomic_DNA"/>
</dbReference>
<dbReference type="PANTHER" id="PTHR43143:SF1">
    <property type="entry name" value="SERINE_THREONINE-PROTEIN PHOSPHATASE CPPED1"/>
    <property type="match status" value="1"/>
</dbReference>
<gene>
    <name evidence="3" type="ORF">B4U80_08093</name>
</gene>
<dbReference type="OrthoDB" id="45007at2759"/>
<name>A0A443S952_9ACAR</name>
<protein>
    <recommendedName>
        <fullName evidence="2">Calcineurin-like phosphoesterase domain-containing protein</fullName>
    </recommendedName>
</protein>
<evidence type="ECO:0000313" key="4">
    <source>
        <dbReference type="Proteomes" id="UP000288716"/>
    </source>
</evidence>
<proteinExistence type="predicted"/>
<evidence type="ECO:0000259" key="2">
    <source>
        <dbReference type="Pfam" id="PF00149"/>
    </source>
</evidence>
<feature type="domain" description="Calcineurin-like phosphoesterase" evidence="2">
    <location>
        <begin position="61"/>
        <end position="173"/>
    </location>
</feature>
<dbReference type="Proteomes" id="UP000288716">
    <property type="component" value="Unassembled WGS sequence"/>
</dbReference>
<dbReference type="STRING" id="299467.A0A443S952"/>
<dbReference type="InterPro" id="IPR004843">
    <property type="entry name" value="Calcineurin-like_PHP"/>
</dbReference>
<dbReference type="InterPro" id="IPR051918">
    <property type="entry name" value="STPP_CPPED1"/>
</dbReference>
<dbReference type="InterPro" id="IPR029052">
    <property type="entry name" value="Metallo-depent_PP-like"/>
</dbReference>
<dbReference type="GO" id="GO:0016787">
    <property type="term" value="F:hydrolase activity"/>
    <property type="evidence" value="ECO:0007669"/>
    <property type="project" value="InterPro"/>
</dbReference>
<reference evidence="3 4" key="1">
    <citation type="journal article" date="2018" name="Gigascience">
        <title>Genomes of trombidid mites reveal novel predicted allergens and laterally-transferred genes associated with secondary metabolism.</title>
        <authorList>
            <person name="Dong X."/>
            <person name="Chaisiri K."/>
            <person name="Xia D."/>
            <person name="Armstrong S.D."/>
            <person name="Fang Y."/>
            <person name="Donnelly M.J."/>
            <person name="Kadowaki T."/>
            <person name="McGarry J.W."/>
            <person name="Darby A.C."/>
            <person name="Makepeace B.L."/>
        </authorList>
    </citation>
    <scope>NUCLEOTIDE SEQUENCE [LARGE SCALE GENOMIC DNA]</scope>
    <source>
        <strain evidence="3">UoL-UT</strain>
    </source>
</reference>
<dbReference type="Pfam" id="PF00149">
    <property type="entry name" value="Metallophos"/>
    <property type="match status" value="1"/>
</dbReference>
<accession>A0A443S952</accession>
<keyword evidence="1" id="KW-0472">Membrane</keyword>